<dbReference type="Gene3D" id="3.40.50.2000">
    <property type="entry name" value="Glycogen Phosphorylase B"/>
    <property type="match status" value="2"/>
</dbReference>
<sequence length="360" mass="40515">MKIAVVNDTVHPFFNGGAQKRVYEISRRLVQRGHEVRWYSMDYGVKELEGIQMHPVSPAYDLYTNEGKRRIRQALLFAAKLNIREKVDIIDCMSFPYLHCLPALISARRLGVPLVITWFEFWGDYWYQYMGKSGWIGKQIEKMVTRLPQLIIADSEKVKDQLHDAHVDYRKVKVIPDGVDNALIAGIEPSEDEYDVVYVGRMLAHKNVDVLIRALAGLDGVTAAIIGQGESLVRCVRLSEELGIDGRVKFLGHVASDEEVYATIKSSKVLVLPSTQEGHPLVIPEAYACGVPVVAIEGVCDEFVAHGVTGYLTPLDVLPLRDKIGRALEQFPGFGEYCTAEAVRYDWERITDMVESVYRG</sequence>
<dbReference type="InterPro" id="IPR028098">
    <property type="entry name" value="Glyco_trans_4-like_N"/>
</dbReference>
<reference evidence="3" key="1">
    <citation type="journal article" date="2015" name="Nature">
        <title>Complex archaea that bridge the gap between prokaryotes and eukaryotes.</title>
        <authorList>
            <person name="Spang A."/>
            <person name="Saw J.H."/>
            <person name="Jorgensen S.L."/>
            <person name="Zaremba-Niedzwiedzka K."/>
            <person name="Martijn J."/>
            <person name="Lind A.E."/>
            <person name="van Eijk R."/>
            <person name="Schleper C."/>
            <person name="Guy L."/>
            <person name="Ettema T.J."/>
        </authorList>
    </citation>
    <scope>NUCLEOTIDE SEQUENCE</scope>
</reference>
<proteinExistence type="predicted"/>
<dbReference type="Pfam" id="PF13439">
    <property type="entry name" value="Glyco_transf_4"/>
    <property type="match status" value="1"/>
</dbReference>
<accession>A0A0F9D0S1</accession>
<name>A0A0F9D0S1_9ZZZZ</name>
<dbReference type="Pfam" id="PF00534">
    <property type="entry name" value="Glycos_transf_1"/>
    <property type="match status" value="1"/>
</dbReference>
<dbReference type="GO" id="GO:0016757">
    <property type="term" value="F:glycosyltransferase activity"/>
    <property type="evidence" value="ECO:0007669"/>
    <property type="project" value="InterPro"/>
</dbReference>
<dbReference type="SUPFAM" id="SSF53756">
    <property type="entry name" value="UDP-Glycosyltransferase/glycogen phosphorylase"/>
    <property type="match status" value="1"/>
</dbReference>
<comment type="caution">
    <text evidence="3">The sequence shown here is derived from an EMBL/GenBank/DDBJ whole genome shotgun (WGS) entry which is preliminary data.</text>
</comment>
<evidence type="ECO:0000259" key="1">
    <source>
        <dbReference type="Pfam" id="PF00534"/>
    </source>
</evidence>
<feature type="domain" description="Glycosyl transferase family 1" evidence="1">
    <location>
        <begin position="188"/>
        <end position="314"/>
    </location>
</feature>
<dbReference type="CDD" id="cd03801">
    <property type="entry name" value="GT4_PimA-like"/>
    <property type="match status" value="1"/>
</dbReference>
<dbReference type="AlphaFoldDB" id="A0A0F9D0S1"/>
<evidence type="ECO:0000259" key="2">
    <source>
        <dbReference type="Pfam" id="PF13439"/>
    </source>
</evidence>
<gene>
    <name evidence="3" type="ORF">LCGC14_2545920</name>
</gene>
<dbReference type="EMBL" id="LAZR01041657">
    <property type="protein sequence ID" value="KKL11426.1"/>
    <property type="molecule type" value="Genomic_DNA"/>
</dbReference>
<feature type="domain" description="Glycosyltransferase subfamily 4-like N-terminal" evidence="2">
    <location>
        <begin position="16"/>
        <end position="180"/>
    </location>
</feature>
<dbReference type="InterPro" id="IPR050194">
    <property type="entry name" value="Glycosyltransferase_grp1"/>
</dbReference>
<evidence type="ECO:0000313" key="3">
    <source>
        <dbReference type="EMBL" id="KKL11426.1"/>
    </source>
</evidence>
<dbReference type="PANTHER" id="PTHR45947">
    <property type="entry name" value="SULFOQUINOVOSYL TRANSFERASE SQD2"/>
    <property type="match status" value="1"/>
</dbReference>
<protein>
    <recommendedName>
        <fullName evidence="4">Glycosyltransferase subfamily 4-like N-terminal domain-containing protein</fullName>
    </recommendedName>
</protein>
<dbReference type="PANTHER" id="PTHR45947:SF3">
    <property type="entry name" value="SULFOQUINOVOSYL TRANSFERASE SQD2"/>
    <property type="match status" value="1"/>
</dbReference>
<dbReference type="InterPro" id="IPR001296">
    <property type="entry name" value="Glyco_trans_1"/>
</dbReference>
<feature type="non-terminal residue" evidence="3">
    <location>
        <position position="360"/>
    </location>
</feature>
<organism evidence="3">
    <name type="scientific">marine sediment metagenome</name>
    <dbReference type="NCBI Taxonomy" id="412755"/>
    <lineage>
        <taxon>unclassified sequences</taxon>
        <taxon>metagenomes</taxon>
        <taxon>ecological metagenomes</taxon>
    </lineage>
</organism>
<evidence type="ECO:0008006" key="4">
    <source>
        <dbReference type="Google" id="ProtNLM"/>
    </source>
</evidence>